<comment type="caution">
    <text evidence="1">The sequence shown here is derived from an EMBL/GenBank/DDBJ whole genome shotgun (WGS) entry which is preliminary data.</text>
</comment>
<evidence type="ECO:0000313" key="2">
    <source>
        <dbReference type="Proteomes" id="UP000324897"/>
    </source>
</evidence>
<dbReference type="EMBL" id="RWGY01000007">
    <property type="protein sequence ID" value="TVU38414.1"/>
    <property type="molecule type" value="Genomic_DNA"/>
</dbReference>
<dbReference type="Proteomes" id="UP000324897">
    <property type="component" value="Chromosome 4"/>
</dbReference>
<evidence type="ECO:0000313" key="1">
    <source>
        <dbReference type="EMBL" id="TVU38414.1"/>
    </source>
</evidence>
<sequence length="149" mass="16275">MSESKTRYLATTPVFPFLAIVTSAGVDPLLMLSGTSANPPSISSSADILLGQRQVPHPEVLFRLEATHNVVLKWLQDFSDRVGERAKGAAVEVNGLLDDVAALELDMKMAVLSFDNLTRQRFTEHASRVMEEPPFLSADTVASNAESFR</sequence>
<reference evidence="1 2" key="1">
    <citation type="journal article" date="2019" name="Sci. Rep.">
        <title>A high-quality genome of Eragrostis curvula grass provides insights into Poaceae evolution and supports new strategies to enhance forage quality.</title>
        <authorList>
            <person name="Carballo J."/>
            <person name="Santos B.A.C.M."/>
            <person name="Zappacosta D."/>
            <person name="Garbus I."/>
            <person name="Selva J.P."/>
            <person name="Gallo C.A."/>
            <person name="Diaz A."/>
            <person name="Albertini E."/>
            <person name="Caccamo M."/>
            <person name="Echenique V."/>
        </authorList>
    </citation>
    <scope>NUCLEOTIDE SEQUENCE [LARGE SCALE GENOMIC DNA]</scope>
    <source>
        <strain evidence="2">cv. Victoria</strain>
        <tissue evidence="1">Leaf</tissue>
    </source>
</reference>
<organism evidence="1 2">
    <name type="scientific">Eragrostis curvula</name>
    <name type="common">weeping love grass</name>
    <dbReference type="NCBI Taxonomy" id="38414"/>
    <lineage>
        <taxon>Eukaryota</taxon>
        <taxon>Viridiplantae</taxon>
        <taxon>Streptophyta</taxon>
        <taxon>Embryophyta</taxon>
        <taxon>Tracheophyta</taxon>
        <taxon>Spermatophyta</taxon>
        <taxon>Magnoliopsida</taxon>
        <taxon>Liliopsida</taxon>
        <taxon>Poales</taxon>
        <taxon>Poaceae</taxon>
        <taxon>PACMAD clade</taxon>
        <taxon>Chloridoideae</taxon>
        <taxon>Eragrostideae</taxon>
        <taxon>Eragrostidinae</taxon>
        <taxon>Eragrostis</taxon>
    </lineage>
</organism>
<protein>
    <submittedName>
        <fullName evidence="1">Uncharacterized protein</fullName>
    </submittedName>
</protein>
<proteinExistence type="predicted"/>
<accession>A0A5J9VSN9</accession>
<gene>
    <name evidence="1" type="ORF">EJB05_11782</name>
</gene>
<feature type="non-terminal residue" evidence="1">
    <location>
        <position position="1"/>
    </location>
</feature>
<keyword evidence="2" id="KW-1185">Reference proteome</keyword>
<dbReference type="AlphaFoldDB" id="A0A5J9VSN9"/>
<name>A0A5J9VSN9_9POAL</name>
<dbReference type="Gramene" id="TVU38414">
    <property type="protein sequence ID" value="TVU38414"/>
    <property type="gene ID" value="EJB05_11782"/>
</dbReference>